<dbReference type="PANTHER" id="PTHR46623">
    <property type="entry name" value="CARBOXYMETHYLENEBUTENOLIDASE-RELATED"/>
    <property type="match status" value="1"/>
</dbReference>
<sequence>MTDTITARTVTIGSRDGTDIEAYLATADDAGRRGGVVVIHHMPGYDRSTKEITRRFAELGYDAICPNLYWRQAPGAEPSDAAAAVRAQGGVDDSQLLDDVAGAAAYLRGQEWSNGKVGVIGYCSGGRQSVLAACHLDLDAAVDCYGALVVGTPPPESNRPNLVTDLPSLGCPLLGLFGNEDRSPTPALVDELDQRLDDLGKPHEFHRYDGAGHGFFSPDRPSYSVSAANDGWERIETFYGTHLS</sequence>
<reference evidence="2" key="1">
    <citation type="journal article" date="2014" name="Int. J. Syst. Evol. Microbiol.">
        <title>Complete genome sequence of Corynebacterium casei LMG S-19264T (=DSM 44701T), isolated from a smear-ripened cheese.</title>
        <authorList>
            <consortium name="US DOE Joint Genome Institute (JGI-PGF)"/>
            <person name="Walter F."/>
            <person name="Albersmeier A."/>
            <person name="Kalinowski J."/>
            <person name="Ruckert C."/>
        </authorList>
    </citation>
    <scope>NUCLEOTIDE SEQUENCE</scope>
    <source>
        <strain evidence="2">CGMCC 4.7306</strain>
    </source>
</reference>
<dbReference type="RefSeq" id="WP_188894991.1">
    <property type="nucleotide sequence ID" value="NZ_BMMZ01000004.1"/>
</dbReference>
<dbReference type="Proteomes" id="UP000613840">
    <property type="component" value="Unassembled WGS sequence"/>
</dbReference>
<evidence type="ECO:0000259" key="1">
    <source>
        <dbReference type="Pfam" id="PF01738"/>
    </source>
</evidence>
<evidence type="ECO:0000313" key="3">
    <source>
        <dbReference type="Proteomes" id="UP000613840"/>
    </source>
</evidence>
<dbReference type="EMBL" id="BMMZ01000004">
    <property type="protein sequence ID" value="GGL60915.1"/>
    <property type="molecule type" value="Genomic_DNA"/>
</dbReference>
<accession>A0A917W3X6</accession>
<dbReference type="Gene3D" id="3.40.50.1820">
    <property type="entry name" value="alpha/beta hydrolase"/>
    <property type="match status" value="1"/>
</dbReference>
<dbReference type="GO" id="GO:0016787">
    <property type="term" value="F:hydrolase activity"/>
    <property type="evidence" value="ECO:0007669"/>
    <property type="project" value="InterPro"/>
</dbReference>
<dbReference type="InterPro" id="IPR051049">
    <property type="entry name" value="Dienelactone_hydrolase-like"/>
</dbReference>
<dbReference type="SUPFAM" id="SSF53474">
    <property type="entry name" value="alpha/beta-Hydrolases"/>
    <property type="match status" value="1"/>
</dbReference>
<comment type="caution">
    <text evidence="2">The sequence shown here is derived from an EMBL/GenBank/DDBJ whole genome shotgun (WGS) entry which is preliminary data.</text>
</comment>
<dbReference type="InterPro" id="IPR002925">
    <property type="entry name" value="Dienelactn_hydro"/>
</dbReference>
<protein>
    <submittedName>
        <fullName evidence="2">Carboxymethylenebutenolidase</fullName>
    </submittedName>
</protein>
<organism evidence="2 3">
    <name type="scientific">Microlunatus endophyticus</name>
    <dbReference type="NCBI Taxonomy" id="1716077"/>
    <lineage>
        <taxon>Bacteria</taxon>
        <taxon>Bacillati</taxon>
        <taxon>Actinomycetota</taxon>
        <taxon>Actinomycetes</taxon>
        <taxon>Propionibacteriales</taxon>
        <taxon>Propionibacteriaceae</taxon>
        <taxon>Microlunatus</taxon>
    </lineage>
</organism>
<dbReference type="Pfam" id="PF01738">
    <property type="entry name" value="DLH"/>
    <property type="match status" value="1"/>
</dbReference>
<evidence type="ECO:0000313" key="2">
    <source>
        <dbReference type="EMBL" id="GGL60915.1"/>
    </source>
</evidence>
<dbReference type="AlphaFoldDB" id="A0A917W3X6"/>
<feature type="domain" description="Dienelactone hydrolase" evidence="1">
    <location>
        <begin position="20"/>
        <end position="242"/>
    </location>
</feature>
<dbReference type="PANTHER" id="PTHR46623:SF6">
    <property type="entry name" value="ALPHA_BETA-HYDROLASES SUPERFAMILY PROTEIN"/>
    <property type="match status" value="1"/>
</dbReference>
<proteinExistence type="predicted"/>
<name>A0A917W3X6_9ACTN</name>
<dbReference type="InterPro" id="IPR029058">
    <property type="entry name" value="AB_hydrolase_fold"/>
</dbReference>
<gene>
    <name evidence="2" type="ORF">GCM10011575_19330</name>
</gene>
<keyword evidence="3" id="KW-1185">Reference proteome</keyword>
<reference evidence="2" key="2">
    <citation type="submission" date="2020-09" db="EMBL/GenBank/DDBJ databases">
        <authorList>
            <person name="Sun Q."/>
            <person name="Zhou Y."/>
        </authorList>
    </citation>
    <scope>NUCLEOTIDE SEQUENCE</scope>
    <source>
        <strain evidence="2">CGMCC 4.7306</strain>
    </source>
</reference>